<evidence type="ECO:0000256" key="1">
    <source>
        <dbReference type="SAM" id="MobiDB-lite"/>
    </source>
</evidence>
<feature type="region of interest" description="Disordered" evidence="1">
    <location>
        <begin position="14"/>
        <end position="72"/>
    </location>
</feature>
<name>A0ABV5UZG0_9MICO</name>
<dbReference type="Proteomes" id="UP001589613">
    <property type="component" value="Unassembled WGS sequence"/>
</dbReference>
<gene>
    <name evidence="3" type="ORF">ACFFN0_02685</name>
</gene>
<feature type="compositionally biased region" description="Acidic residues" evidence="1">
    <location>
        <begin position="42"/>
        <end position="62"/>
    </location>
</feature>
<evidence type="ECO:0000259" key="2">
    <source>
        <dbReference type="Pfam" id="PF19843"/>
    </source>
</evidence>
<dbReference type="RefSeq" id="WP_141339201.1">
    <property type="nucleotide sequence ID" value="NZ_JBHMAX010000005.1"/>
</dbReference>
<sequence length="184" mass="19389">MIVAVSALLALSACDTTSEPSAPPPSEDALTTATAEPPAPVEDAEVTTEPEPTSEEPTEEAAPEMPAEATEFTEEGAEAFVEHYVFGLDYAYKTGDTEHMDPWSSDACESCSALLTDIPENPDGESTFRLGASTTQLIGEELARVESALSVLRGSGEGDGGLVFDLRHANGSWVVESIRLQEAP</sequence>
<keyword evidence="4" id="KW-1185">Reference proteome</keyword>
<accession>A0ABV5UZG0</accession>
<dbReference type="InterPro" id="IPR046281">
    <property type="entry name" value="DUF6318"/>
</dbReference>
<dbReference type="EMBL" id="JBHMAX010000005">
    <property type="protein sequence ID" value="MFB9730946.1"/>
    <property type="molecule type" value="Genomic_DNA"/>
</dbReference>
<evidence type="ECO:0000313" key="3">
    <source>
        <dbReference type="EMBL" id="MFB9730946.1"/>
    </source>
</evidence>
<reference evidence="3 4" key="1">
    <citation type="submission" date="2024-09" db="EMBL/GenBank/DDBJ databases">
        <authorList>
            <person name="Sun Q."/>
            <person name="Mori K."/>
        </authorList>
    </citation>
    <scope>NUCLEOTIDE SEQUENCE [LARGE SCALE GENOMIC DNA]</scope>
    <source>
        <strain evidence="3 4">JCM 12763</strain>
    </source>
</reference>
<proteinExistence type="predicted"/>
<protein>
    <submittedName>
        <fullName evidence="3">DUF6318 family protein</fullName>
    </submittedName>
</protein>
<feature type="domain" description="DUF6318" evidence="2">
    <location>
        <begin position="53"/>
        <end position="118"/>
    </location>
</feature>
<dbReference type="Pfam" id="PF19843">
    <property type="entry name" value="DUF6318"/>
    <property type="match status" value="1"/>
</dbReference>
<evidence type="ECO:0000313" key="4">
    <source>
        <dbReference type="Proteomes" id="UP001589613"/>
    </source>
</evidence>
<organism evidence="3 4">
    <name type="scientific">Ornithinimicrobium kibberense</name>
    <dbReference type="NCBI Taxonomy" id="282060"/>
    <lineage>
        <taxon>Bacteria</taxon>
        <taxon>Bacillati</taxon>
        <taxon>Actinomycetota</taxon>
        <taxon>Actinomycetes</taxon>
        <taxon>Micrococcales</taxon>
        <taxon>Ornithinimicrobiaceae</taxon>
        <taxon>Ornithinimicrobium</taxon>
    </lineage>
</organism>
<comment type="caution">
    <text evidence="3">The sequence shown here is derived from an EMBL/GenBank/DDBJ whole genome shotgun (WGS) entry which is preliminary data.</text>
</comment>
<feature type="compositionally biased region" description="Low complexity" evidence="1">
    <location>
        <begin position="27"/>
        <end position="36"/>
    </location>
</feature>